<keyword evidence="2" id="KW-0167">Capsid protein</keyword>
<evidence type="ECO:0000256" key="1">
    <source>
        <dbReference type="ARBA" id="ARBA00004328"/>
    </source>
</evidence>
<sequence>MTTNIEKSVLLLESPSAWNRLKKGMVSDIKGASRRRITESVLENVRRQFLAEHATQGSTVAANVAIINKVMMPLIKRIMPTVMAHELVGVQPLSGPSGTITTMRIRYATNSPVDGTGIIAGQEALSPFLVGAWYSGNEDMVNPGAADTAVLEGTGGNDINIEFVKEDVKAGSRKLKARFTLEAMQDAQSQYGANIEQELTSALAQEIVLDIDQEILGKLQAIAGLPVATYDQNRISGVATSVVDEHAALAVMINRYSNEIARKIRKASANWSVVSHTVLSVLQSATASQFVRTTEGTFEAPTNNKFVGTLNNTLKVYVNTYAKDDDILIGYKGSDEIDAAAYYCPYIPVMSSGTILDPNTFEHVMALSTRYGFFALTNPANSLGNAGDFLAKIKVANLRFI</sequence>
<dbReference type="InterPro" id="IPR010762">
    <property type="entry name" value="Gp23/Gp24_T4-like"/>
</dbReference>
<dbReference type="Pfam" id="PF07068">
    <property type="entry name" value="Gp23"/>
    <property type="match status" value="1"/>
</dbReference>
<reference evidence="4" key="1">
    <citation type="journal article" date="2021" name="Proc. Natl. Acad. Sci. U.S.A.">
        <title>A Catalog of Tens of Thousands of Viruses from Human Metagenomes Reveals Hidden Associations with Chronic Diseases.</title>
        <authorList>
            <person name="Tisza M.J."/>
            <person name="Buck C.B."/>
        </authorList>
    </citation>
    <scope>NUCLEOTIDE SEQUENCE</scope>
    <source>
        <strain evidence="4">CtWb16</strain>
    </source>
</reference>
<dbReference type="GO" id="GO:0019028">
    <property type="term" value="C:viral capsid"/>
    <property type="evidence" value="ECO:0007669"/>
    <property type="project" value="UniProtKB-KW"/>
</dbReference>
<keyword evidence="3" id="KW-0946">Virion</keyword>
<proteinExistence type="predicted"/>
<dbReference type="EMBL" id="BK032721">
    <property type="protein sequence ID" value="DAF56634.1"/>
    <property type="molecule type" value="Genomic_DNA"/>
</dbReference>
<evidence type="ECO:0000256" key="2">
    <source>
        <dbReference type="ARBA" id="ARBA00022561"/>
    </source>
</evidence>
<accession>A0A8S5T1G4</accession>
<evidence type="ECO:0000256" key="3">
    <source>
        <dbReference type="ARBA" id="ARBA00022844"/>
    </source>
</evidence>
<comment type="subcellular location">
    <subcellularLocation>
        <location evidence="1">Virion</location>
    </subcellularLocation>
</comment>
<protein>
    <submittedName>
        <fullName evidence="4">Major capsid protein</fullName>
    </submittedName>
</protein>
<name>A0A8S5T1G4_9CAUD</name>
<evidence type="ECO:0000313" key="4">
    <source>
        <dbReference type="EMBL" id="DAF56634.1"/>
    </source>
</evidence>
<organism evidence="4">
    <name type="scientific">Myoviridae sp. ctWb16</name>
    <dbReference type="NCBI Taxonomy" id="2827690"/>
    <lineage>
        <taxon>Viruses</taxon>
        <taxon>Duplodnaviria</taxon>
        <taxon>Heunggongvirae</taxon>
        <taxon>Uroviricota</taxon>
        <taxon>Caudoviricetes</taxon>
    </lineage>
</organism>